<sequence length="92" mass="9448">MISWPGYRPGCRICWVILPSAAGTRSITWRPPDRTSAAAPARASNLLPVAGGVPIVTADGEIIGAIGVGGADDVTDDRIAHEARDSAAKIVA</sequence>
<dbReference type="InterPro" id="IPR038084">
    <property type="entry name" value="PduO/GlcC-like_sf"/>
</dbReference>
<name>A0ABV8YQP3_9ACTN</name>
<dbReference type="Gene3D" id="3.30.450.150">
    <property type="entry name" value="Haem-degrading domain"/>
    <property type="match status" value="1"/>
</dbReference>
<evidence type="ECO:0000313" key="2">
    <source>
        <dbReference type="Proteomes" id="UP001596012"/>
    </source>
</evidence>
<reference evidence="2" key="1">
    <citation type="journal article" date="2019" name="Int. J. Syst. Evol. Microbiol.">
        <title>The Global Catalogue of Microorganisms (GCM) 10K type strain sequencing project: providing services to taxonomists for standard genome sequencing and annotation.</title>
        <authorList>
            <consortium name="The Broad Institute Genomics Platform"/>
            <consortium name="The Broad Institute Genome Sequencing Center for Infectious Disease"/>
            <person name="Wu L."/>
            <person name="Ma J."/>
        </authorList>
    </citation>
    <scope>NUCLEOTIDE SEQUENCE [LARGE SCALE GENOMIC DNA]</scope>
    <source>
        <strain evidence="2">DT43</strain>
    </source>
</reference>
<accession>A0ABV8YQP3</accession>
<dbReference type="Pfam" id="PF03928">
    <property type="entry name" value="HbpS-like"/>
    <property type="match status" value="1"/>
</dbReference>
<gene>
    <name evidence="1" type="ORF">ACFPH6_18560</name>
</gene>
<dbReference type="SUPFAM" id="SSF143744">
    <property type="entry name" value="GlcG-like"/>
    <property type="match status" value="1"/>
</dbReference>
<keyword evidence="2" id="KW-1185">Reference proteome</keyword>
<comment type="caution">
    <text evidence="1">The sequence shown here is derived from an EMBL/GenBank/DDBJ whole genome shotgun (WGS) entry which is preliminary data.</text>
</comment>
<dbReference type="RefSeq" id="WP_386343060.1">
    <property type="nucleotide sequence ID" value="NZ_JBHSFG010000029.1"/>
</dbReference>
<evidence type="ECO:0000313" key="1">
    <source>
        <dbReference type="EMBL" id="MFC4466505.1"/>
    </source>
</evidence>
<proteinExistence type="predicted"/>
<protein>
    <submittedName>
        <fullName evidence="1">Heme-binding protein</fullName>
    </submittedName>
</protein>
<organism evidence="1 2">
    <name type="scientific">Streptomyces xiangluensis</name>
    <dbReference type="NCBI Taxonomy" id="2665720"/>
    <lineage>
        <taxon>Bacteria</taxon>
        <taxon>Bacillati</taxon>
        <taxon>Actinomycetota</taxon>
        <taxon>Actinomycetes</taxon>
        <taxon>Kitasatosporales</taxon>
        <taxon>Streptomycetaceae</taxon>
        <taxon>Streptomyces</taxon>
    </lineage>
</organism>
<dbReference type="InterPro" id="IPR005624">
    <property type="entry name" value="PduO/GlcC-like"/>
</dbReference>
<dbReference type="EMBL" id="JBHSFG010000029">
    <property type="protein sequence ID" value="MFC4466505.1"/>
    <property type="molecule type" value="Genomic_DNA"/>
</dbReference>
<dbReference type="Proteomes" id="UP001596012">
    <property type="component" value="Unassembled WGS sequence"/>
</dbReference>